<feature type="signal peptide" evidence="1">
    <location>
        <begin position="1"/>
        <end position="21"/>
    </location>
</feature>
<keyword evidence="3" id="KW-1185">Reference proteome</keyword>
<dbReference type="PROSITE" id="PS51257">
    <property type="entry name" value="PROKAR_LIPOPROTEIN"/>
    <property type="match status" value="1"/>
</dbReference>
<evidence type="ECO:0008006" key="4">
    <source>
        <dbReference type="Google" id="ProtNLM"/>
    </source>
</evidence>
<organism evidence="2 3">
    <name type="scientific">Phytoactinopolyspora halophila</name>
    <dbReference type="NCBI Taxonomy" id="1981511"/>
    <lineage>
        <taxon>Bacteria</taxon>
        <taxon>Bacillati</taxon>
        <taxon>Actinomycetota</taxon>
        <taxon>Actinomycetes</taxon>
        <taxon>Jiangellales</taxon>
        <taxon>Jiangellaceae</taxon>
        <taxon>Phytoactinopolyspora</taxon>
    </lineage>
</organism>
<keyword evidence="1" id="KW-0732">Signal</keyword>
<proteinExistence type="predicted"/>
<dbReference type="EMBL" id="QMIG01000001">
    <property type="protein sequence ID" value="RAW18543.1"/>
    <property type="molecule type" value="Genomic_DNA"/>
</dbReference>
<evidence type="ECO:0000313" key="2">
    <source>
        <dbReference type="EMBL" id="RAW18543.1"/>
    </source>
</evidence>
<comment type="caution">
    <text evidence="2">The sequence shown here is derived from an EMBL/GenBank/DDBJ whole genome shotgun (WGS) entry which is preliminary data.</text>
</comment>
<sequence>MIRKVLTVCVAVAGLSITACEADDDQGDEPMADTEELAPTPPASEMLCDFLPLETVATITDTDDVEARGGADRDATGEFAGVGPTCRVKVNGEDRDVVRVRAYWAEGIGKSNFESGLTDDRYNQLPEETGLGFSWTEENGSSGNASNKSAEARLLYGDRLIEVRVAQVVEGRDPEADAIAVAQQVIETLELDDEWTLPGDPPSR</sequence>
<feature type="chain" id="PRO_5038425239" description="DUF3558 domain-containing protein" evidence="1">
    <location>
        <begin position="22"/>
        <end position="204"/>
    </location>
</feature>
<protein>
    <recommendedName>
        <fullName evidence="4">DUF3558 domain-containing protein</fullName>
    </recommendedName>
</protein>
<dbReference type="Proteomes" id="UP000250462">
    <property type="component" value="Unassembled WGS sequence"/>
</dbReference>
<gene>
    <name evidence="2" type="ORF">DPM12_00125</name>
</gene>
<dbReference type="AlphaFoldDB" id="A0A329R2F7"/>
<evidence type="ECO:0000256" key="1">
    <source>
        <dbReference type="SAM" id="SignalP"/>
    </source>
</evidence>
<accession>A0A329R2F7</accession>
<name>A0A329R2F7_9ACTN</name>
<evidence type="ECO:0000313" key="3">
    <source>
        <dbReference type="Proteomes" id="UP000250462"/>
    </source>
</evidence>
<reference evidence="2 3" key="1">
    <citation type="submission" date="2018-06" db="EMBL/GenBank/DDBJ databases">
        <title>Phytoactinopolyspora halophila sp. nov., a novel halophilic actinomycete isolated from a saline soil in China.</title>
        <authorList>
            <person name="Tang S.-K."/>
        </authorList>
    </citation>
    <scope>NUCLEOTIDE SEQUENCE [LARGE SCALE GENOMIC DNA]</scope>
    <source>
        <strain evidence="2 3">YIM 96934</strain>
    </source>
</reference>